<dbReference type="Gene3D" id="3.90.1100.10">
    <property type="match status" value="1"/>
</dbReference>
<dbReference type="EMBL" id="LXQA010098888">
    <property type="protein sequence ID" value="MCI15986.1"/>
    <property type="molecule type" value="Genomic_DNA"/>
</dbReference>
<dbReference type="AlphaFoldDB" id="A0A392PXF4"/>
<dbReference type="GO" id="GO:0003899">
    <property type="term" value="F:DNA-directed RNA polymerase activity"/>
    <property type="evidence" value="ECO:0007669"/>
    <property type="project" value="UniProtKB-EC"/>
</dbReference>
<evidence type="ECO:0000256" key="2">
    <source>
        <dbReference type="ARBA" id="ARBA00022478"/>
    </source>
</evidence>
<dbReference type="EC" id="2.7.7.6" evidence="1"/>
<name>A0A392PXF4_9FABA</name>
<evidence type="ECO:0000259" key="6">
    <source>
        <dbReference type="Pfam" id="PF04563"/>
    </source>
</evidence>
<sequence>MNLEDEQEFDPAMLMDEDEEITQEDAWTMIYKINFGQIYLSQPLMTESDGGTSPLFPKQARLRDLTYSAPLYVDVSESVFKKGHDGEEITETQDFPKVFIGK</sequence>
<evidence type="ECO:0000256" key="5">
    <source>
        <dbReference type="ARBA" id="ARBA00023163"/>
    </source>
</evidence>
<keyword evidence="5" id="KW-0804">Transcription</keyword>
<evidence type="ECO:0000313" key="8">
    <source>
        <dbReference type="Proteomes" id="UP000265520"/>
    </source>
</evidence>
<evidence type="ECO:0000256" key="1">
    <source>
        <dbReference type="ARBA" id="ARBA00012418"/>
    </source>
</evidence>
<evidence type="ECO:0000256" key="4">
    <source>
        <dbReference type="ARBA" id="ARBA00022695"/>
    </source>
</evidence>
<dbReference type="Pfam" id="PF04563">
    <property type="entry name" value="RNA_pol_Rpb2_1"/>
    <property type="match status" value="1"/>
</dbReference>
<keyword evidence="4" id="KW-0548">Nucleotidyltransferase</keyword>
<feature type="domain" description="RNA polymerase beta subunit protrusion" evidence="6">
    <location>
        <begin position="16"/>
        <end position="102"/>
    </location>
</feature>
<proteinExistence type="predicted"/>
<dbReference type="GO" id="GO:0003677">
    <property type="term" value="F:DNA binding"/>
    <property type="evidence" value="ECO:0007669"/>
    <property type="project" value="InterPro"/>
</dbReference>
<dbReference type="InterPro" id="IPR007644">
    <property type="entry name" value="RNA_pol_bsu_protrusion"/>
</dbReference>
<keyword evidence="8" id="KW-1185">Reference proteome</keyword>
<accession>A0A392PXF4</accession>
<organism evidence="7 8">
    <name type="scientific">Trifolium medium</name>
    <dbReference type="NCBI Taxonomy" id="97028"/>
    <lineage>
        <taxon>Eukaryota</taxon>
        <taxon>Viridiplantae</taxon>
        <taxon>Streptophyta</taxon>
        <taxon>Embryophyta</taxon>
        <taxon>Tracheophyta</taxon>
        <taxon>Spermatophyta</taxon>
        <taxon>Magnoliopsida</taxon>
        <taxon>eudicotyledons</taxon>
        <taxon>Gunneridae</taxon>
        <taxon>Pentapetalae</taxon>
        <taxon>rosids</taxon>
        <taxon>fabids</taxon>
        <taxon>Fabales</taxon>
        <taxon>Fabaceae</taxon>
        <taxon>Papilionoideae</taxon>
        <taxon>50 kb inversion clade</taxon>
        <taxon>NPAAA clade</taxon>
        <taxon>Hologalegina</taxon>
        <taxon>IRL clade</taxon>
        <taxon>Trifolieae</taxon>
        <taxon>Trifolium</taxon>
    </lineage>
</organism>
<feature type="non-terminal residue" evidence="7">
    <location>
        <position position="102"/>
    </location>
</feature>
<protein>
    <recommendedName>
        <fullName evidence="1">DNA-directed RNA polymerase</fullName>
        <ecNumber evidence="1">2.7.7.6</ecNumber>
    </recommendedName>
</protein>
<dbReference type="GO" id="GO:0000428">
    <property type="term" value="C:DNA-directed RNA polymerase complex"/>
    <property type="evidence" value="ECO:0007669"/>
    <property type="project" value="UniProtKB-KW"/>
</dbReference>
<reference evidence="7 8" key="1">
    <citation type="journal article" date="2018" name="Front. Plant Sci.">
        <title>Red Clover (Trifolium pratense) and Zigzag Clover (T. medium) - A Picture of Genomic Similarities and Differences.</title>
        <authorList>
            <person name="Dluhosova J."/>
            <person name="Istvanek J."/>
            <person name="Nedelnik J."/>
            <person name="Repkova J."/>
        </authorList>
    </citation>
    <scope>NUCLEOTIDE SEQUENCE [LARGE SCALE GENOMIC DNA]</scope>
    <source>
        <strain evidence="8">cv. 10/8</strain>
        <tissue evidence="7">Leaf</tissue>
    </source>
</reference>
<evidence type="ECO:0000313" key="7">
    <source>
        <dbReference type="EMBL" id="MCI15986.1"/>
    </source>
</evidence>
<comment type="caution">
    <text evidence="7">The sequence shown here is derived from an EMBL/GenBank/DDBJ whole genome shotgun (WGS) entry which is preliminary data.</text>
</comment>
<keyword evidence="2 7" id="KW-0240">DNA-directed RNA polymerase</keyword>
<dbReference type="Proteomes" id="UP000265520">
    <property type="component" value="Unassembled WGS sequence"/>
</dbReference>
<dbReference type="GO" id="GO:0006351">
    <property type="term" value="P:DNA-templated transcription"/>
    <property type="evidence" value="ECO:0007669"/>
    <property type="project" value="InterPro"/>
</dbReference>
<evidence type="ECO:0000256" key="3">
    <source>
        <dbReference type="ARBA" id="ARBA00022679"/>
    </source>
</evidence>
<dbReference type="SUPFAM" id="SSF64484">
    <property type="entry name" value="beta and beta-prime subunits of DNA dependent RNA-polymerase"/>
    <property type="match status" value="1"/>
</dbReference>
<keyword evidence="3" id="KW-0808">Transferase</keyword>